<name>A0A6B0VME8_9EURY</name>
<evidence type="ECO:0000256" key="1">
    <source>
        <dbReference type="ARBA" id="ARBA00006484"/>
    </source>
</evidence>
<dbReference type="CDD" id="cd05233">
    <property type="entry name" value="SDR_c"/>
    <property type="match status" value="1"/>
</dbReference>
<dbReference type="InterPro" id="IPR057326">
    <property type="entry name" value="KR_dom"/>
</dbReference>
<accession>A0A6B0VME8</accession>
<organism evidence="5 6">
    <name type="scientific">Natronorubrum halalkaliphilum</name>
    <dbReference type="NCBI Taxonomy" id="2691917"/>
    <lineage>
        <taxon>Archaea</taxon>
        <taxon>Methanobacteriati</taxon>
        <taxon>Methanobacteriota</taxon>
        <taxon>Stenosarchaea group</taxon>
        <taxon>Halobacteria</taxon>
        <taxon>Halobacteriales</taxon>
        <taxon>Natrialbaceae</taxon>
        <taxon>Natronorubrum</taxon>
    </lineage>
</organism>
<protein>
    <submittedName>
        <fullName evidence="5">SDR family oxidoreductase</fullName>
    </submittedName>
</protein>
<comment type="similarity">
    <text evidence="1">Belongs to the short-chain dehydrogenases/reductases (SDR) family.</text>
</comment>
<dbReference type="Pfam" id="PF13561">
    <property type="entry name" value="adh_short_C2"/>
    <property type="match status" value="1"/>
</dbReference>
<evidence type="ECO:0000313" key="6">
    <source>
        <dbReference type="Proteomes" id="UP000434101"/>
    </source>
</evidence>
<evidence type="ECO:0000313" key="5">
    <source>
        <dbReference type="EMBL" id="MXV63011.1"/>
    </source>
</evidence>
<evidence type="ECO:0000259" key="4">
    <source>
        <dbReference type="SMART" id="SM00822"/>
    </source>
</evidence>
<dbReference type="PANTHER" id="PTHR24321">
    <property type="entry name" value="DEHYDROGENASES, SHORT CHAIN"/>
    <property type="match status" value="1"/>
</dbReference>
<dbReference type="FunFam" id="3.40.50.720:FF:000084">
    <property type="entry name" value="Short-chain dehydrogenase reductase"/>
    <property type="match status" value="1"/>
</dbReference>
<gene>
    <name evidence="5" type="ORF">GS429_13220</name>
</gene>
<evidence type="ECO:0000256" key="2">
    <source>
        <dbReference type="ARBA" id="ARBA00023002"/>
    </source>
</evidence>
<dbReference type="PRINTS" id="PR00081">
    <property type="entry name" value="GDHRDH"/>
</dbReference>
<dbReference type="Gene3D" id="3.40.50.720">
    <property type="entry name" value="NAD(P)-binding Rossmann-like Domain"/>
    <property type="match status" value="1"/>
</dbReference>
<comment type="caution">
    <text evidence="5">The sequence shown here is derived from an EMBL/GenBank/DDBJ whole genome shotgun (WGS) entry which is preliminary data.</text>
</comment>
<dbReference type="GO" id="GO:0016491">
    <property type="term" value="F:oxidoreductase activity"/>
    <property type="evidence" value="ECO:0007669"/>
    <property type="project" value="UniProtKB-KW"/>
</dbReference>
<feature type="domain" description="Ketoreductase" evidence="4">
    <location>
        <begin position="5"/>
        <end position="183"/>
    </location>
</feature>
<dbReference type="AlphaFoldDB" id="A0A6B0VME8"/>
<dbReference type="RefSeq" id="WP_160065846.1">
    <property type="nucleotide sequence ID" value="NZ_WUYX01000039.1"/>
</dbReference>
<dbReference type="InterPro" id="IPR036291">
    <property type="entry name" value="NAD(P)-bd_dom_sf"/>
</dbReference>
<dbReference type="PROSITE" id="PS00061">
    <property type="entry name" value="ADH_SHORT"/>
    <property type="match status" value="1"/>
</dbReference>
<dbReference type="Proteomes" id="UP000434101">
    <property type="component" value="Unassembled WGS sequence"/>
</dbReference>
<dbReference type="SMART" id="SM00822">
    <property type="entry name" value="PKS_KR"/>
    <property type="match status" value="1"/>
</dbReference>
<keyword evidence="3" id="KW-0520">NAD</keyword>
<dbReference type="InterPro" id="IPR002347">
    <property type="entry name" value="SDR_fam"/>
</dbReference>
<sequence length="257" mass="27439">MLQGTVAFVTGASRGIGRQIAIELADAGAKVALAARSDEVEETAKIIDAPERTLPIRVDVTEEETIRAGIESTVDEFGSLDCVVNNAGIPGPSAPAEEITRENWEETLAVNTTGVFLVSKHAIPHLKESDQGRIVNISSITGKRPRPERTPYAASKMAVVGLGRTLAAELGESGITVNTVCPGATETPRIDRFVSEYAQEEGITTAEAKRELFTDRNQLGALPKPEDTAELVVFLASEKGAHITAQDINVDSGTIWY</sequence>
<reference evidence="5 6" key="1">
    <citation type="submission" date="2020-01" db="EMBL/GenBank/DDBJ databases">
        <title>Natronorubrum sp. JWXQ-INN 674 isolated from Inner Mongolia Autonomous Region of China.</title>
        <authorList>
            <person name="Xue Q."/>
        </authorList>
    </citation>
    <scope>NUCLEOTIDE SEQUENCE [LARGE SCALE GENOMIC DNA]</scope>
    <source>
        <strain evidence="5 6">JWXQ-INN-674</strain>
    </source>
</reference>
<proteinExistence type="inferred from homology"/>
<dbReference type="OrthoDB" id="7442at2157"/>
<keyword evidence="6" id="KW-1185">Reference proteome</keyword>
<dbReference type="PANTHER" id="PTHR24321:SF8">
    <property type="entry name" value="ESTRADIOL 17-BETA-DEHYDROGENASE 8-RELATED"/>
    <property type="match status" value="1"/>
</dbReference>
<dbReference type="PRINTS" id="PR00080">
    <property type="entry name" value="SDRFAMILY"/>
</dbReference>
<keyword evidence="2" id="KW-0560">Oxidoreductase</keyword>
<dbReference type="EMBL" id="WUYX01000039">
    <property type="protein sequence ID" value="MXV63011.1"/>
    <property type="molecule type" value="Genomic_DNA"/>
</dbReference>
<dbReference type="SUPFAM" id="SSF51735">
    <property type="entry name" value="NAD(P)-binding Rossmann-fold domains"/>
    <property type="match status" value="1"/>
</dbReference>
<dbReference type="InterPro" id="IPR020904">
    <property type="entry name" value="Sc_DH/Rdtase_CS"/>
</dbReference>
<evidence type="ECO:0000256" key="3">
    <source>
        <dbReference type="ARBA" id="ARBA00023027"/>
    </source>
</evidence>